<evidence type="ECO:0008006" key="3">
    <source>
        <dbReference type="Google" id="ProtNLM"/>
    </source>
</evidence>
<protein>
    <recommendedName>
        <fullName evidence="3">Reverse transcriptase RNase H-like domain-containing protein</fullName>
    </recommendedName>
</protein>
<feature type="non-terminal residue" evidence="1">
    <location>
        <position position="1"/>
    </location>
</feature>
<reference evidence="1" key="1">
    <citation type="submission" date="2018-05" db="EMBL/GenBank/DDBJ databases">
        <title>Draft genome of Mucuna pruriens seed.</title>
        <authorList>
            <person name="Nnadi N.E."/>
            <person name="Vos R."/>
            <person name="Hasami M.H."/>
            <person name="Devisetty U.K."/>
            <person name="Aguiy J.C."/>
        </authorList>
    </citation>
    <scope>NUCLEOTIDE SEQUENCE [LARGE SCALE GENOMIC DNA]</scope>
    <source>
        <strain evidence="1">JCA_2017</strain>
    </source>
</reference>
<sequence>ALIDKKKGVKNETTKWLEFFKDYNFNLNHHPSKSNIVVDVLSKKPLYVYDCVWKHSGYRDLRDSNLVSKVTLKSMKLCMLNVTNDMMEKCRKC</sequence>
<keyword evidence="2" id="KW-1185">Reference proteome</keyword>
<name>A0A371FLL5_MUCPR</name>
<evidence type="ECO:0000313" key="1">
    <source>
        <dbReference type="EMBL" id="RDX79151.1"/>
    </source>
</evidence>
<dbReference type="EMBL" id="QJKJ01008622">
    <property type="protein sequence ID" value="RDX79151.1"/>
    <property type="molecule type" value="Genomic_DNA"/>
</dbReference>
<dbReference type="Proteomes" id="UP000257109">
    <property type="component" value="Unassembled WGS sequence"/>
</dbReference>
<organism evidence="1 2">
    <name type="scientific">Mucuna pruriens</name>
    <name type="common">Velvet bean</name>
    <name type="synonym">Dolichos pruriens</name>
    <dbReference type="NCBI Taxonomy" id="157652"/>
    <lineage>
        <taxon>Eukaryota</taxon>
        <taxon>Viridiplantae</taxon>
        <taxon>Streptophyta</taxon>
        <taxon>Embryophyta</taxon>
        <taxon>Tracheophyta</taxon>
        <taxon>Spermatophyta</taxon>
        <taxon>Magnoliopsida</taxon>
        <taxon>eudicotyledons</taxon>
        <taxon>Gunneridae</taxon>
        <taxon>Pentapetalae</taxon>
        <taxon>rosids</taxon>
        <taxon>fabids</taxon>
        <taxon>Fabales</taxon>
        <taxon>Fabaceae</taxon>
        <taxon>Papilionoideae</taxon>
        <taxon>50 kb inversion clade</taxon>
        <taxon>NPAAA clade</taxon>
        <taxon>indigoferoid/millettioid clade</taxon>
        <taxon>Phaseoleae</taxon>
        <taxon>Mucuna</taxon>
    </lineage>
</organism>
<dbReference type="AlphaFoldDB" id="A0A371FLL5"/>
<accession>A0A371FLL5</accession>
<dbReference type="OrthoDB" id="1435064at2759"/>
<evidence type="ECO:0000313" key="2">
    <source>
        <dbReference type="Proteomes" id="UP000257109"/>
    </source>
</evidence>
<proteinExistence type="predicted"/>
<gene>
    <name evidence="1" type="ORF">CR513_40467</name>
</gene>
<comment type="caution">
    <text evidence="1">The sequence shown here is derived from an EMBL/GenBank/DDBJ whole genome shotgun (WGS) entry which is preliminary data.</text>
</comment>